<protein>
    <submittedName>
        <fullName evidence="1">Uncharacterized protein</fullName>
    </submittedName>
</protein>
<organism evidence="1">
    <name type="scientific">viral metagenome</name>
    <dbReference type="NCBI Taxonomy" id="1070528"/>
    <lineage>
        <taxon>unclassified sequences</taxon>
        <taxon>metagenomes</taxon>
        <taxon>organismal metagenomes</taxon>
    </lineage>
</organism>
<gene>
    <name evidence="4" type="ORF">MM415A00143_0075</name>
    <name evidence="2" type="ORF">MM415B03167_0010</name>
    <name evidence="1" type="ORF">TM448A01857_0010</name>
    <name evidence="3" type="ORF">TM448B01857_0005</name>
</gene>
<dbReference type="EMBL" id="MT145198">
    <property type="protein sequence ID" value="QJI05400.1"/>
    <property type="molecule type" value="Genomic_DNA"/>
</dbReference>
<evidence type="ECO:0000313" key="3">
    <source>
        <dbReference type="EMBL" id="QJI00185.1"/>
    </source>
</evidence>
<reference evidence="1" key="1">
    <citation type="submission" date="2020-03" db="EMBL/GenBank/DDBJ databases">
        <title>The deep terrestrial virosphere.</title>
        <authorList>
            <person name="Holmfeldt K."/>
            <person name="Nilsson E."/>
            <person name="Simone D."/>
            <person name="Lopez-Fernandez M."/>
            <person name="Wu X."/>
            <person name="de Brujin I."/>
            <person name="Lundin D."/>
            <person name="Andersson A."/>
            <person name="Bertilsson S."/>
            <person name="Dopson M."/>
        </authorList>
    </citation>
    <scope>NUCLEOTIDE SEQUENCE</scope>
    <source>
        <strain evidence="4">MM415A00143</strain>
        <strain evidence="2">MM415B03167</strain>
        <strain evidence="1">TM448A01857</strain>
        <strain evidence="3">TM448B01857</strain>
    </source>
</reference>
<evidence type="ECO:0000313" key="1">
    <source>
        <dbReference type="EMBL" id="QJA50691.1"/>
    </source>
</evidence>
<dbReference type="AlphaFoldDB" id="A0A6H1ZTF3"/>
<evidence type="ECO:0000313" key="4">
    <source>
        <dbReference type="EMBL" id="QJI05400.1"/>
    </source>
</evidence>
<dbReference type="EMBL" id="MT144211">
    <property type="protein sequence ID" value="QJA50691.1"/>
    <property type="molecule type" value="Genomic_DNA"/>
</dbReference>
<sequence length="58" mass="6564">MNNYKVKLVADYDISAENIDDALIEARNILADELEERGVSIPTIKKLFQGIAAEEKER</sequence>
<evidence type="ECO:0000313" key="2">
    <source>
        <dbReference type="EMBL" id="QJA86553.1"/>
    </source>
</evidence>
<dbReference type="EMBL" id="MT142642">
    <property type="protein sequence ID" value="QJA86553.1"/>
    <property type="molecule type" value="Genomic_DNA"/>
</dbReference>
<dbReference type="EMBL" id="MT144835">
    <property type="protein sequence ID" value="QJI00185.1"/>
    <property type="molecule type" value="Genomic_DNA"/>
</dbReference>
<proteinExistence type="predicted"/>
<name>A0A6H1ZTF3_9ZZZZ</name>
<accession>A0A6H1ZTF3</accession>